<reference evidence="5" key="1">
    <citation type="submission" date="2023-10" db="EMBL/GenBank/DDBJ databases">
        <authorList>
            <person name="Chen Y."/>
            <person name="Shah S."/>
            <person name="Dougan E. K."/>
            <person name="Thang M."/>
            <person name="Chan C."/>
        </authorList>
    </citation>
    <scope>NUCLEOTIDE SEQUENCE [LARGE SCALE GENOMIC DNA]</scope>
</reference>
<evidence type="ECO:0000256" key="1">
    <source>
        <dbReference type="ARBA" id="ARBA00022737"/>
    </source>
</evidence>
<dbReference type="EMBL" id="CAUYUJ010015147">
    <property type="protein sequence ID" value="CAK0850410.1"/>
    <property type="molecule type" value="Genomic_DNA"/>
</dbReference>
<dbReference type="PROSITE" id="PS50222">
    <property type="entry name" value="EF_HAND_2"/>
    <property type="match status" value="4"/>
</dbReference>
<organism evidence="5 6">
    <name type="scientific">Prorocentrum cordatum</name>
    <dbReference type="NCBI Taxonomy" id="2364126"/>
    <lineage>
        <taxon>Eukaryota</taxon>
        <taxon>Sar</taxon>
        <taxon>Alveolata</taxon>
        <taxon>Dinophyceae</taxon>
        <taxon>Prorocentrales</taxon>
        <taxon>Prorocentraceae</taxon>
        <taxon>Prorocentrum</taxon>
    </lineage>
</organism>
<evidence type="ECO:0000313" key="5">
    <source>
        <dbReference type="EMBL" id="CAK0850410.1"/>
    </source>
</evidence>
<evidence type="ECO:0000259" key="4">
    <source>
        <dbReference type="PROSITE" id="PS50222"/>
    </source>
</evidence>
<evidence type="ECO:0000256" key="3">
    <source>
        <dbReference type="SAM" id="MobiDB-lite"/>
    </source>
</evidence>
<dbReference type="PANTHER" id="PTHR23050">
    <property type="entry name" value="CALCIUM BINDING PROTEIN"/>
    <property type="match status" value="1"/>
</dbReference>
<keyword evidence="2" id="KW-0106">Calcium</keyword>
<feature type="domain" description="EF-hand" evidence="4">
    <location>
        <begin position="236"/>
        <end position="271"/>
    </location>
</feature>
<gene>
    <name evidence="5" type="ORF">PCOR1329_LOCUS42828</name>
</gene>
<keyword evidence="1" id="KW-0677">Repeat</keyword>
<name>A0ABN9TVV2_9DINO</name>
<dbReference type="InterPro" id="IPR002048">
    <property type="entry name" value="EF_hand_dom"/>
</dbReference>
<keyword evidence="6" id="KW-1185">Reference proteome</keyword>
<dbReference type="InterPro" id="IPR018247">
    <property type="entry name" value="EF_Hand_1_Ca_BS"/>
</dbReference>
<feature type="domain" description="EF-hand" evidence="4">
    <location>
        <begin position="462"/>
        <end position="497"/>
    </location>
</feature>
<dbReference type="Gene3D" id="1.10.238.10">
    <property type="entry name" value="EF-hand"/>
    <property type="match status" value="4"/>
</dbReference>
<dbReference type="SMART" id="SM00054">
    <property type="entry name" value="EFh"/>
    <property type="match status" value="5"/>
</dbReference>
<protein>
    <recommendedName>
        <fullName evidence="4">EF-hand domain-containing protein</fullName>
    </recommendedName>
</protein>
<dbReference type="PROSITE" id="PS00018">
    <property type="entry name" value="EF_HAND_1"/>
    <property type="match status" value="3"/>
</dbReference>
<accession>A0ABN9TVV2</accession>
<evidence type="ECO:0000256" key="2">
    <source>
        <dbReference type="ARBA" id="ARBA00022837"/>
    </source>
</evidence>
<feature type="region of interest" description="Disordered" evidence="3">
    <location>
        <begin position="99"/>
        <end position="123"/>
    </location>
</feature>
<dbReference type="InterPro" id="IPR011992">
    <property type="entry name" value="EF-hand-dom_pair"/>
</dbReference>
<dbReference type="SUPFAM" id="SSF47473">
    <property type="entry name" value="EF-hand"/>
    <property type="match status" value="3"/>
</dbReference>
<dbReference type="Proteomes" id="UP001189429">
    <property type="component" value="Unassembled WGS sequence"/>
</dbReference>
<feature type="domain" description="EF-hand" evidence="4">
    <location>
        <begin position="315"/>
        <end position="350"/>
    </location>
</feature>
<proteinExistence type="predicted"/>
<dbReference type="InterPro" id="IPR050145">
    <property type="entry name" value="Centrin_CML-like"/>
</dbReference>
<sequence length="660" mass="73762">MKVTTYNSLNLDEFIRFAALYEAHEEAALTALFAQLGAKGGRLPTAGIEKLLASCGVTPMSHVLQAILDEVRGKATKAAARAVLAELAAAELARGAAGAEKCRQQPSRQQVAPMQGEDDDAGKEAQDGVTFEEFKKLVELLKNREGFVKAEVERYMHMFDDYDTTGDMKLEPREIMGVLCHLGYALDFKGVMGIIDDVKGAAPEPGRRCSYSLADGDGPKLERREFLLFMRKAREREVAIVRELFAKNDVDDSKAISSDELNGLLGTLGYVPQAKTIEEAREDIGLGKAADRELLFHEVWQFLEVYRLHHGLSQSDYLEVEETYRKFDADGNGVLDASEVAKLLRFLGYAVSYHSCMRLMADVNTSHIDLDEFVELVRKYREKRTKAIFQALVDNEEALDGEAKELDADVARAVAARATVMSLPSMRHSLTGGAPPRTIQQAMTLLEEGRVVVKSSFGFDSKQVEELQAAFLHYDADNSGEISQGELHPLFNDLFPEMTTMAAGSAARRELTRLFTEVHANKNHGLNFSEFLQLLRRWLDYQDGVRFEMEQQAIEQTGFEQREVAEFRELFVGEEGSRNCLGYDELLDMLRRVVPLGDRNARKLAAIFEEMFYPRGSEHKADFSEFLLIMRRLLDINFAGISDLETSGHEGGSGRASVAF</sequence>
<comment type="caution">
    <text evidence="5">The sequence shown here is derived from an EMBL/GenBank/DDBJ whole genome shotgun (WGS) entry which is preliminary data.</text>
</comment>
<evidence type="ECO:0000313" key="6">
    <source>
        <dbReference type="Proteomes" id="UP001189429"/>
    </source>
</evidence>
<feature type="domain" description="EF-hand" evidence="4">
    <location>
        <begin position="150"/>
        <end position="185"/>
    </location>
</feature>
<dbReference type="CDD" id="cd00051">
    <property type="entry name" value="EFh"/>
    <property type="match status" value="1"/>
</dbReference>